<evidence type="ECO:0000313" key="2">
    <source>
        <dbReference type="Proteomes" id="UP000030745"/>
    </source>
</evidence>
<evidence type="ECO:0000313" key="1">
    <source>
        <dbReference type="EMBL" id="KDO22536.1"/>
    </source>
</evidence>
<reference evidence="1 2" key="1">
    <citation type="journal article" date="2013" name="PLoS Genet.">
        <title>Distinctive expansion of potential virulence genes in the genome of the oomycete fish pathogen Saprolegnia parasitica.</title>
        <authorList>
            <person name="Jiang R.H."/>
            <person name="de Bruijn I."/>
            <person name="Haas B.J."/>
            <person name="Belmonte R."/>
            <person name="Lobach L."/>
            <person name="Christie J."/>
            <person name="van den Ackerveken G."/>
            <person name="Bottin A."/>
            <person name="Bulone V."/>
            <person name="Diaz-Moreno S.M."/>
            <person name="Dumas B."/>
            <person name="Fan L."/>
            <person name="Gaulin E."/>
            <person name="Govers F."/>
            <person name="Grenville-Briggs L.J."/>
            <person name="Horner N.R."/>
            <person name="Levin J.Z."/>
            <person name="Mammella M."/>
            <person name="Meijer H.J."/>
            <person name="Morris P."/>
            <person name="Nusbaum C."/>
            <person name="Oome S."/>
            <person name="Phillips A.J."/>
            <person name="van Rooyen D."/>
            <person name="Rzeszutek E."/>
            <person name="Saraiva M."/>
            <person name="Secombes C.J."/>
            <person name="Seidl M.F."/>
            <person name="Snel B."/>
            <person name="Stassen J.H."/>
            <person name="Sykes S."/>
            <person name="Tripathy S."/>
            <person name="van den Berg H."/>
            <person name="Vega-Arreguin J.C."/>
            <person name="Wawra S."/>
            <person name="Young S.K."/>
            <person name="Zeng Q."/>
            <person name="Dieguez-Uribeondo J."/>
            <person name="Russ C."/>
            <person name="Tyler B.M."/>
            <person name="van West P."/>
        </authorList>
    </citation>
    <scope>NUCLEOTIDE SEQUENCE [LARGE SCALE GENOMIC DNA]</scope>
    <source>
        <strain evidence="1 2">CBS 223.65</strain>
    </source>
</reference>
<gene>
    <name evidence="1" type="ORF">SPRG_11718</name>
</gene>
<protein>
    <submittedName>
        <fullName evidence="1">Uncharacterized protein</fullName>
    </submittedName>
</protein>
<proteinExistence type="predicted"/>
<organism evidence="1 2">
    <name type="scientific">Saprolegnia parasitica (strain CBS 223.65)</name>
    <dbReference type="NCBI Taxonomy" id="695850"/>
    <lineage>
        <taxon>Eukaryota</taxon>
        <taxon>Sar</taxon>
        <taxon>Stramenopiles</taxon>
        <taxon>Oomycota</taxon>
        <taxon>Saprolegniomycetes</taxon>
        <taxon>Saprolegniales</taxon>
        <taxon>Saprolegniaceae</taxon>
        <taxon>Saprolegnia</taxon>
    </lineage>
</organism>
<dbReference type="Proteomes" id="UP000030745">
    <property type="component" value="Unassembled WGS sequence"/>
</dbReference>
<dbReference type="RefSeq" id="XP_012206782.1">
    <property type="nucleotide sequence ID" value="XM_012351392.1"/>
</dbReference>
<dbReference type="KEGG" id="spar:SPRG_11718"/>
<keyword evidence="2" id="KW-1185">Reference proteome</keyword>
<dbReference type="EMBL" id="KK583267">
    <property type="protein sequence ID" value="KDO22536.1"/>
    <property type="molecule type" value="Genomic_DNA"/>
</dbReference>
<dbReference type="VEuPathDB" id="FungiDB:SPRG_11718"/>
<dbReference type="OrthoDB" id="10367749at2759"/>
<sequence length="143" mass="15984">MRILTKTLARKAQDEPHGRGKRKQSRTDMEMACWLILGKGKMPRVAPTAFASVLDDTLHFLAYLPTDTAAAIAEIEKLRLLEPDDFCAPSTVTQRPTIDCAHKALDHAITWISALPVETLDARLVLQALRYKIPEHARVLCLV</sequence>
<accession>A0A067C7K4</accession>
<dbReference type="OMA" id="HAITWIS"/>
<name>A0A067C7K4_SAPPC</name>
<dbReference type="GeneID" id="24133739"/>
<dbReference type="AlphaFoldDB" id="A0A067C7K4"/>